<dbReference type="InterPro" id="IPR029035">
    <property type="entry name" value="DHS-like_NAD/FAD-binding_dom"/>
</dbReference>
<dbReference type="GO" id="GO:0003953">
    <property type="term" value="F:NAD+ nucleosidase activity"/>
    <property type="evidence" value="ECO:0007669"/>
    <property type="project" value="UniProtKB-EC"/>
</dbReference>
<comment type="similarity">
    <text evidence="5">Belongs to the soluble Thoeris ThsA family.</text>
</comment>
<dbReference type="EMBL" id="WHJC01000004">
    <property type="protein sequence ID" value="MPQ42334.1"/>
    <property type="molecule type" value="Genomic_DNA"/>
</dbReference>
<evidence type="ECO:0000256" key="4">
    <source>
        <dbReference type="ARBA" id="ARBA00034327"/>
    </source>
</evidence>
<evidence type="ECO:0000313" key="10">
    <source>
        <dbReference type="EMBL" id="MPQ42334.1"/>
    </source>
</evidence>
<comment type="caution">
    <text evidence="8">Lacks conserved residue(s) required for the propagation of feature annotation.</text>
</comment>
<dbReference type="GO" id="GO:0051607">
    <property type="term" value="P:defense response to virus"/>
    <property type="evidence" value="ECO:0007669"/>
    <property type="project" value="UniProtKB-KW"/>
</dbReference>
<sequence>MEFTREIYAFIEDYIVQLKQGSAAIFAGAGLSAGVGFVDWKGLLKSPAKRIGLDVQKEDDLVTLAQYIFNEDCSRQPLTEVIRNSFISSNKTNENHEILSSLPIKTYWTTNYDSLIEESLSRYGKNPDVKKTLADLSTIISRRDAIVYKMHGDINDANNAVLIKDDYEVYDTKNHLFTLNLKADLISKTFLFIGFSFEDPNLEYILSKVRILVEGKGRKHYCFLKKVNIKDFEKCQNQNEEFKYEELKQRLKCKDLKRYGIHPVLVDEYTDVTEILRYIDRMYRRNNVLISGSADEFKNFNIKSKDTGKNIEPLDFIHDLCREISRSGFKIVTGYGNGIVGAVVNGVFENIYDVNRKNLDDYMIIRPFPTYRINNMSSDKFKKVIEKSRKDLVKQAGIAVFVLGNKTNNNNIVIADGVLKEFEESLAIGSKVIPIGLTGDASKKLWDKVNNNFEEYYSEYKDLKRYFEVLGDKQSNNEDIIKSVCSIIEKLQKVF</sequence>
<evidence type="ECO:0000256" key="3">
    <source>
        <dbReference type="ARBA" id="ARBA00023118"/>
    </source>
</evidence>
<evidence type="ECO:0000313" key="11">
    <source>
        <dbReference type="Proteomes" id="UP000430345"/>
    </source>
</evidence>
<comment type="caution">
    <text evidence="10">The sequence shown here is derived from an EMBL/GenBank/DDBJ whole genome shotgun (WGS) entry which is preliminary data.</text>
</comment>
<dbReference type="CDD" id="cd01406">
    <property type="entry name" value="SIR2-like"/>
    <property type="match status" value="1"/>
</dbReference>
<dbReference type="OrthoDB" id="1688888at2"/>
<evidence type="ECO:0000259" key="9">
    <source>
        <dbReference type="PROSITE" id="PS50305"/>
    </source>
</evidence>
<keyword evidence="2" id="KW-0520">NAD</keyword>
<dbReference type="PROSITE" id="PS50305">
    <property type="entry name" value="SIRTUIN"/>
    <property type="match status" value="1"/>
</dbReference>
<evidence type="ECO:0000256" key="2">
    <source>
        <dbReference type="ARBA" id="ARBA00023027"/>
    </source>
</evidence>
<dbReference type="RefSeq" id="WP_152886878.1">
    <property type="nucleotide sequence ID" value="NZ_WHJC01000004.1"/>
</dbReference>
<organism evidence="10 11">
    <name type="scientific">Clostridium tarantellae</name>
    <dbReference type="NCBI Taxonomy" id="39493"/>
    <lineage>
        <taxon>Bacteria</taxon>
        <taxon>Bacillati</taxon>
        <taxon>Bacillota</taxon>
        <taxon>Clostridia</taxon>
        <taxon>Eubacteriales</taxon>
        <taxon>Clostridiaceae</taxon>
        <taxon>Clostridium</taxon>
    </lineage>
</organism>
<keyword evidence="3" id="KW-0051">Antiviral defense</keyword>
<feature type="domain" description="Deacetylase sirtuin-type" evidence="9">
    <location>
        <begin position="1"/>
        <end position="291"/>
    </location>
</feature>
<reference evidence="10 11" key="1">
    <citation type="submission" date="2019-10" db="EMBL/GenBank/DDBJ databases">
        <title>The Genome Sequence of Clostridium tarantellae Isolated from Fish Brain.</title>
        <authorList>
            <person name="Bano L."/>
            <person name="Kiel M."/>
            <person name="Sales G."/>
            <person name="Doxey A.C."/>
            <person name="Mansfield M.J."/>
            <person name="Schiavone M."/>
            <person name="Rossetto O."/>
            <person name="Pirazzini M."/>
            <person name="Dobrindt U."/>
            <person name="Montecucco C."/>
        </authorList>
    </citation>
    <scope>NUCLEOTIDE SEQUENCE [LARGE SCALE GENOMIC DNA]</scope>
    <source>
        <strain evidence="10 11">DSM 3997</strain>
    </source>
</reference>
<comment type="catalytic activity">
    <reaction evidence="7">
        <text>NAD(+) + H2O = ADP-D-ribose + nicotinamide + H(+)</text>
        <dbReference type="Rhea" id="RHEA:16301"/>
        <dbReference type="ChEBI" id="CHEBI:15377"/>
        <dbReference type="ChEBI" id="CHEBI:15378"/>
        <dbReference type="ChEBI" id="CHEBI:17154"/>
        <dbReference type="ChEBI" id="CHEBI:57540"/>
        <dbReference type="ChEBI" id="CHEBI:57967"/>
        <dbReference type="EC" id="3.2.2.5"/>
    </reaction>
    <physiologicalReaction direction="left-to-right" evidence="7">
        <dbReference type="Rhea" id="RHEA:16302"/>
    </physiologicalReaction>
</comment>
<gene>
    <name evidence="10" type="ORF">GBZ86_00950</name>
</gene>
<evidence type="ECO:0000256" key="5">
    <source>
        <dbReference type="ARBA" id="ARBA00035014"/>
    </source>
</evidence>
<name>A0A6I1MHK0_9CLOT</name>
<dbReference type="EC" id="3.2.2.5" evidence="4"/>
<dbReference type="Proteomes" id="UP000430345">
    <property type="component" value="Unassembled WGS sequence"/>
</dbReference>
<dbReference type="SUPFAM" id="SSF52467">
    <property type="entry name" value="DHS-like NAD/FAD-binding domain"/>
    <property type="match status" value="1"/>
</dbReference>
<evidence type="ECO:0000256" key="8">
    <source>
        <dbReference type="PROSITE-ProRule" id="PRU00236"/>
    </source>
</evidence>
<dbReference type="InterPro" id="IPR041486">
    <property type="entry name" value="ThsA_STALD"/>
</dbReference>
<dbReference type="Pfam" id="PF18185">
    <property type="entry name" value="STALD"/>
    <property type="match status" value="1"/>
</dbReference>
<evidence type="ECO:0000256" key="7">
    <source>
        <dbReference type="ARBA" id="ARBA00047575"/>
    </source>
</evidence>
<proteinExistence type="inferred from homology"/>
<keyword evidence="11" id="KW-1185">Reference proteome</keyword>
<evidence type="ECO:0000256" key="6">
    <source>
        <dbReference type="ARBA" id="ARBA00035033"/>
    </source>
</evidence>
<accession>A0A6I1MHK0</accession>
<dbReference type="Pfam" id="PF13289">
    <property type="entry name" value="SIR2_2"/>
    <property type="match status" value="1"/>
</dbReference>
<keyword evidence="1" id="KW-0378">Hydrolase</keyword>
<evidence type="ECO:0000256" key="1">
    <source>
        <dbReference type="ARBA" id="ARBA00022801"/>
    </source>
</evidence>
<dbReference type="AlphaFoldDB" id="A0A6I1MHK0"/>
<dbReference type="InterPro" id="IPR026590">
    <property type="entry name" value="Ssirtuin_cat_dom"/>
</dbReference>
<protein>
    <recommendedName>
        <fullName evidence="6">NAD(+) hydrolase ThsA</fullName>
        <ecNumber evidence="4">3.2.2.5</ecNumber>
    </recommendedName>
</protein>